<accession>A0AAU0UHL4</accession>
<dbReference type="NCBIfam" id="TIGR02855">
    <property type="entry name" value="spore_yabG"/>
    <property type="match status" value="1"/>
</dbReference>
<dbReference type="InterPro" id="IPR008764">
    <property type="entry name" value="Peptidase_U57"/>
</dbReference>
<dbReference type="EMBL" id="CP121694">
    <property type="protein sequence ID" value="WRO20500.1"/>
    <property type="molecule type" value="Genomic_DNA"/>
</dbReference>
<protein>
    <submittedName>
        <fullName evidence="1">Sporulation peptidase YabG</fullName>
    </submittedName>
</protein>
<reference evidence="1 2" key="1">
    <citation type="submission" date="2023-04" db="EMBL/GenBank/DDBJ databases">
        <authorList>
            <person name="Hsu D."/>
        </authorList>
    </citation>
    <scope>NUCLEOTIDE SEQUENCE [LARGE SCALE GENOMIC DNA]</scope>
    <source>
        <strain evidence="1 2">MK1</strain>
    </source>
</reference>
<evidence type="ECO:0000313" key="2">
    <source>
        <dbReference type="Proteomes" id="UP001329915"/>
    </source>
</evidence>
<dbReference type="Pfam" id="PF05582">
    <property type="entry name" value="Peptidase_U57"/>
    <property type="match status" value="1"/>
</dbReference>
<proteinExistence type="predicted"/>
<dbReference type="RefSeq" id="WP_366923393.1">
    <property type="nucleotide sequence ID" value="NZ_CP121694.1"/>
</dbReference>
<organism evidence="1 2">
    <name type="scientific">Metallumcola ferriviriculae</name>
    <dbReference type="NCBI Taxonomy" id="3039180"/>
    <lineage>
        <taxon>Bacteria</taxon>
        <taxon>Bacillati</taxon>
        <taxon>Bacillota</taxon>
        <taxon>Clostridia</taxon>
        <taxon>Neomoorellales</taxon>
        <taxon>Desulfitibacteraceae</taxon>
        <taxon>Metallumcola</taxon>
    </lineage>
</organism>
<dbReference type="AlphaFoldDB" id="A0AAU0UHL4"/>
<dbReference type="Proteomes" id="UP001329915">
    <property type="component" value="Chromosome"/>
</dbReference>
<dbReference type="KEGG" id="dbc:MFMK1_000271"/>
<name>A0AAU0UHL4_9FIRM</name>
<dbReference type="PIRSF" id="PIRSF011575">
    <property type="entry name" value="YabG"/>
    <property type="match status" value="1"/>
</dbReference>
<keyword evidence="2" id="KW-1185">Reference proteome</keyword>
<gene>
    <name evidence="1" type="primary">yabG</name>
    <name evidence="1" type="ORF">MFMK1_000271</name>
</gene>
<sequence>MVKKGDIVGRISYGNDVLFKVIDVRKDNGKHLAEIKGLDLRLLADAPVEDLQVKNDDEIEKYRKPLNSQCVGCKKNIFRRRKRDMQKSLSRMNEQNNDSFFEVPGRVLHIDGDAEYLEKCMETYKELNIRARGEVVAEQDQPKRVSKLLLEDPVDIVVLTGHDGILKGKKDLTSLDSYRNSRYFVEAVRAARRIEPSRDDLVVFAGACQSHYEAILGAGANFASSPLRVLIHAFDPVFIVEKVAFSSINDKLSIQDVIVNTITGTDGVGGIETRGRHRLGYPKSPY</sequence>
<evidence type="ECO:0000313" key="1">
    <source>
        <dbReference type="EMBL" id="WRO20500.1"/>
    </source>
</evidence>